<dbReference type="AlphaFoldDB" id="A0A645IRM5"/>
<protein>
    <submittedName>
        <fullName evidence="1">Uncharacterized protein</fullName>
    </submittedName>
</protein>
<comment type="caution">
    <text evidence="1">The sequence shown here is derived from an EMBL/GenBank/DDBJ whole genome shotgun (WGS) entry which is preliminary data.</text>
</comment>
<proteinExistence type="predicted"/>
<sequence length="125" mass="13871">MQEAEAGDKAAFEQANVDLYGAARPLRAVYPGSLPLYRLRHADTVQKLDRPADRYLGKPHRGCQLGDRRQPSAGEFPCVYPVKQIDGSRIEMPLLLHIDLPAEGDLAGRVFEPHGVEVYVHILIA</sequence>
<accession>A0A645IRM5</accession>
<dbReference type="EMBL" id="VSSQ01115744">
    <property type="protein sequence ID" value="MPN51044.1"/>
    <property type="molecule type" value="Genomic_DNA"/>
</dbReference>
<reference evidence="1" key="1">
    <citation type="submission" date="2019-08" db="EMBL/GenBank/DDBJ databases">
        <authorList>
            <person name="Kucharzyk K."/>
            <person name="Murdoch R.W."/>
            <person name="Higgins S."/>
            <person name="Loffler F."/>
        </authorList>
    </citation>
    <scope>NUCLEOTIDE SEQUENCE</scope>
</reference>
<name>A0A645IRM5_9ZZZZ</name>
<gene>
    <name evidence="1" type="ORF">SDC9_198685</name>
</gene>
<evidence type="ECO:0000313" key="1">
    <source>
        <dbReference type="EMBL" id="MPN51044.1"/>
    </source>
</evidence>
<organism evidence="1">
    <name type="scientific">bioreactor metagenome</name>
    <dbReference type="NCBI Taxonomy" id="1076179"/>
    <lineage>
        <taxon>unclassified sequences</taxon>
        <taxon>metagenomes</taxon>
        <taxon>ecological metagenomes</taxon>
    </lineage>
</organism>